<comment type="similarity">
    <text evidence="2 4">Belongs to the AB hydrolase superfamily. Lipase family.</text>
</comment>
<dbReference type="Proteomes" id="UP001153636">
    <property type="component" value="Chromosome 1"/>
</dbReference>
<name>A0A9P0CI72_9CUCU</name>
<dbReference type="GO" id="GO:0016042">
    <property type="term" value="P:lipid catabolic process"/>
    <property type="evidence" value="ECO:0007669"/>
    <property type="project" value="TreeGrafter"/>
</dbReference>
<sequence>MLRYFILFQCFQIIICILYPLVDPNRLYDYNPPENEVTFHLYDRKNFSKNYEIFIGNSTSFEQTQFNTDEPTIIIIHGWTHGNDTPWVRELAEVLAGTNFWNVLVVNWSKLSRVTYVEARLHNTVVAKQVKKLMIFLAETKYYSMSSVHIVGHSMGAQIGANAAQRIHIEIGEKIGRITGLDPAAPLYEFPHIESLDEVLDPSDASFVDAIHTNAKHIGMITPAGHVDYYVNGGQQQWGCNTWRCSHIRACELFIASIRKPDLFKAFSYDSWVKFNDKITNSLEVYPMGIAASPKIPFGIYFLEVKDEYTKYVSSKTSLMDSYGSYFGEMQLLNLF</sequence>
<evidence type="ECO:0000256" key="3">
    <source>
        <dbReference type="ARBA" id="ARBA00022525"/>
    </source>
</evidence>
<accession>A0A9P0CI72</accession>
<evidence type="ECO:0000256" key="5">
    <source>
        <dbReference type="SAM" id="SignalP"/>
    </source>
</evidence>
<evidence type="ECO:0000256" key="2">
    <source>
        <dbReference type="ARBA" id="ARBA00010701"/>
    </source>
</evidence>
<protein>
    <recommendedName>
        <fullName evidence="6">Lipase domain-containing protein</fullName>
    </recommendedName>
</protein>
<evidence type="ECO:0000259" key="6">
    <source>
        <dbReference type="Pfam" id="PF00151"/>
    </source>
</evidence>
<dbReference type="InterPro" id="IPR029058">
    <property type="entry name" value="AB_hydrolase_fold"/>
</dbReference>
<dbReference type="GO" id="GO:0017171">
    <property type="term" value="F:serine hydrolase activity"/>
    <property type="evidence" value="ECO:0007669"/>
    <property type="project" value="TreeGrafter"/>
</dbReference>
<keyword evidence="3" id="KW-0964">Secreted</keyword>
<evidence type="ECO:0000313" key="7">
    <source>
        <dbReference type="EMBL" id="CAH1099122.1"/>
    </source>
</evidence>
<organism evidence="7 8">
    <name type="scientific">Psylliodes chrysocephalus</name>
    <dbReference type="NCBI Taxonomy" id="3402493"/>
    <lineage>
        <taxon>Eukaryota</taxon>
        <taxon>Metazoa</taxon>
        <taxon>Ecdysozoa</taxon>
        <taxon>Arthropoda</taxon>
        <taxon>Hexapoda</taxon>
        <taxon>Insecta</taxon>
        <taxon>Pterygota</taxon>
        <taxon>Neoptera</taxon>
        <taxon>Endopterygota</taxon>
        <taxon>Coleoptera</taxon>
        <taxon>Polyphaga</taxon>
        <taxon>Cucujiformia</taxon>
        <taxon>Chrysomeloidea</taxon>
        <taxon>Chrysomelidae</taxon>
        <taxon>Galerucinae</taxon>
        <taxon>Alticini</taxon>
        <taxon>Psylliodes</taxon>
    </lineage>
</organism>
<dbReference type="Gene3D" id="3.40.50.1820">
    <property type="entry name" value="alpha/beta hydrolase"/>
    <property type="match status" value="1"/>
</dbReference>
<evidence type="ECO:0000256" key="4">
    <source>
        <dbReference type="RuleBase" id="RU004262"/>
    </source>
</evidence>
<dbReference type="InterPro" id="IPR013818">
    <property type="entry name" value="Lipase"/>
</dbReference>
<feature type="domain" description="Lipase" evidence="6">
    <location>
        <begin position="31"/>
        <end position="277"/>
    </location>
</feature>
<comment type="subcellular location">
    <subcellularLocation>
        <location evidence="1">Secreted</location>
    </subcellularLocation>
</comment>
<dbReference type="PANTHER" id="PTHR11610">
    <property type="entry name" value="LIPASE"/>
    <property type="match status" value="1"/>
</dbReference>
<feature type="signal peptide" evidence="5">
    <location>
        <begin position="1"/>
        <end position="24"/>
    </location>
</feature>
<dbReference type="OrthoDB" id="199913at2759"/>
<keyword evidence="5" id="KW-0732">Signal</keyword>
<gene>
    <name evidence="7" type="ORF">PSYICH_LOCUS419</name>
</gene>
<feature type="chain" id="PRO_5040131170" description="Lipase domain-containing protein" evidence="5">
    <location>
        <begin position="25"/>
        <end position="336"/>
    </location>
</feature>
<keyword evidence="8" id="KW-1185">Reference proteome</keyword>
<evidence type="ECO:0000256" key="1">
    <source>
        <dbReference type="ARBA" id="ARBA00004613"/>
    </source>
</evidence>
<dbReference type="SUPFAM" id="SSF53474">
    <property type="entry name" value="alpha/beta-Hydrolases"/>
    <property type="match status" value="1"/>
</dbReference>
<dbReference type="Pfam" id="PF00151">
    <property type="entry name" value="Lipase"/>
    <property type="match status" value="1"/>
</dbReference>
<evidence type="ECO:0000313" key="8">
    <source>
        <dbReference type="Proteomes" id="UP001153636"/>
    </source>
</evidence>
<dbReference type="AlphaFoldDB" id="A0A9P0CI72"/>
<dbReference type="EMBL" id="OV651813">
    <property type="protein sequence ID" value="CAH1099122.1"/>
    <property type="molecule type" value="Genomic_DNA"/>
</dbReference>
<dbReference type="GO" id="GO:0005615">
    <property type="term" value="C:extracellular space"/>
    <property type="evidence" value="ECO:0007669"/>
    <property type="project" value="TreeGrafter"/>
</dbReference>
<proteinExistence type="inferred from homology"/>
<dbReference type="GO" id="GO:0016298">
    <property type="term" value="F:lipase activity"/>
    <property type="evidence" value="ECO:0007669"/>
    <property type="project" value="InterPro"/>
</dbReference>
<dbReference type="PRINTS" id="PR00821">
    <property type="entry name" value="TAGLIPASE"/>
</dbReference>
<reference evidence="7" key="1">
    <citation type="submission" date="2022-01" db="EMBL/GenBank/DDBJ databases">
        <authorList>
            <person name="King R."/>
        </authorList>
    </citation>
    <scope>NUCLEOTIDE SEQUENCE</scope>
</reference>
<dbReference type="PANTHER" id="PTHR11610:SF173">
    <property type="entry name" value="LIPASE DOMAIN-CONTAINING PROTEIN-RELATED"/>
    <property type="match status" value="1"/>
</dbReference>
<dbReference type="InterPro" id="IPR000734">
    <property type="entry name" value="TAG_lipase"/>
</dbReference>